<name>A0A1K1MA93_9FLAO</name>
<comment type="subcellular location">
    <subcellularLocation>
        <location evidence="1">Membrane</location>
        <topology evidence="1">Multi-pass membrane protein</topology>
    </subcellularLocation>
</comment>
<sequence length="137" mass="15751">MNIHFYISLYYQNKDMKLIWNILKLLLAVFMIYAGSQHFVNPDFFNPFVPDVLVFKTFIIYASGILEVTLGVLLLFPKFTKKAALAICILMLLFLPIHIWDVFSDTPAIGSHEAALIRLPIQLILIALSYKLYKIKA</sequence>
<dbReference type="InterPro" id="IPR009908">
    <property type="entry name" value="Methylamine_util_MauE"/>
</dbReference>
<dbReference type="Pfam" id="PF07291">
    <property type="entry name" value="MauE"/>
    <property type="match status" value="1"/>
</dbReference>
<feature type="transmembrane region" description="Helical" evidence="5">
    <location>
        <begin position="83"/>
        <end position="103"/>
    </location>
</feature>
<dbReference type="STRING" id="76595.SAMN05660313_00459"/>
<evidence type="ECO:0000313" key="7">
    <source>
        <dbReference type="EMBL" id="SFW20045.1"/>
    </source>
</evidence>
<accession>A0A1K1MA93</accession>
<dbReference type="GO" id="GO:0016020">
    <property type="term" value="C:membrane"/>
    <property type="evidence" value="ECO:0007669"/>
    <property type="project" value="UniProtKB-SubCell"/>
</dbReference>
<dbReference type="EMBL" id="FPIY01000001">
    <property type="protein sequence ID" value="SFW20045.1"/>
    <property type="molecule type" value="Genomic_DNA"/>
</dbReference>
<evidence type="ECO:0000256" key="1">
    <source>
        <dbReference type="ARBA" id="ARBA00004141"/>
    </source>
</evidence>
<evidence type="ECO:0000256" key="5">
    <source>
        <dbReference type="SAM" id="Phobius"/>
    </source>
</evidence>
<dbReference type="PANTHER" id="PTHR36974">
    <property type="entry name" value="MEMBRANE PROTEIN-RELATED"/>
    <property type="match status" value="1"/>
</dbReference>
<keyword evidence="3 5" id="KW-1133">Transmembrane helix</keyword>
<dbReference type="Proteomes" id="UP000183257">
    <property type="component" value="Unassembled WGS sequence"/>
</dbReference>
<protein>
    <submittedName>
        <fullName evidence="7">Uncharacterized membrane protein</fullName>
    </submittedName>
</protein>
<keyword evidence="4 5" id="KW-0472">Membrane</keyword>
<evidence type="ECO:0000256" key="2">
    <source>
        <dbReference type="ARBA" id="ARBA00022692"/>
    </source>
</evidence>
<feature type="transmembrane region" description="Helical" evidence="5">
    <location>
        <begin position="21"/>
        <end position="40"/>
    </location>
</feature>
<evidence type="ECO:0000259" key="6">
    <source>
        <dbReference type="Pfam" id="PF07291"/>
    </source>
</evidence>
<evidence type="ECO:0000313" key="8">
    <source>
        <dbReference type="Proteomes" id="UP000183257"/>
    </source>
</evidence>
<keyword evidence="8" id="KW-1185">Reference proteome</keyword>
<dbReference type="AlphaFoldDB" id="A0A1K1MA93"/>
<dbReference type="GO" id="GO:0030416">
    <property type="term" value="P:methylamine metabolic process"/>
    <property type="evidence" value="ECO:0007669"/>
    <property type="project" value="InterPro"/>
</dbReference>
<feature type="domain" description="Methylamine utilisation protein MauE" evidence="6">
    <location>
        <begin position="16"/>
        <end position="95"/>
    </location>
</feature>
<gene>
    <name evidence="7" type="ORF">SAMN05660313_00459</name>
</gene>
<organism evidence="7 8">
    <name type="scientific">Cellulophaga fucicola</name>
    <dbReference type="NCBI Taxonomy" id="76595"/>
    <lineage>
        <taxon>Bacteria</taxon>
        <taxon>Pseudomonadati</taxon>
        <taxon>Bacteroidota</taxon>
        <taxon>Flavobacteriia</taxon>
        <taxon>Flavobacteriales</taxon>
        <taxon>Flavobacteriaceae</taxon>
        <taxon>Cellulophaga</taxon>
    </lineage>
</organism>
<evidence type="ECO:0000256" key="3">
    <source>
        <dbReference type="ARBA" id="ARBA00022989"/>
    </source>
</evidence>
<feature type="transmembrane region" description="Helical" evidence="5">
    <location>
        <begin position="115"/>
        <end position="133"/>
    </location>
</feature>
<dbReference type="PANTHER" id="PTHR36974:SF1">
    <property type="entry name" value="DOXX FAMILY MEMBRANE PROTEIN"/>
    <property type="match status" value="1"/>
</dbReference>
<feature type="transmembrane region" description="Helical" evidence="5">
    <location>
        <begin position="52"/>
        <end position="76"/>
    </location>
</feature>
<reference evidence="8" key="1">
    <citation type="submission" date="2016-11" db="EMBL/GenBank/DDBJ databases">
        <authorList>
            <person name="Varghese N."/>
            <person name="Submissions S."/>
        </authorList>
    </citation>
    <scope>NUCLEOTIDE SEQUENCE [LARGE SCALE GENOMIC DNA]</scope>
    <source>
        <strain evidence="8">DSM 24786</strain>
    </source>
</reference>
<proteinExistence type="predicted"/>
<evidence type="ECO:0000256" key="4">
    <source>
        <dbReference type="ARBA" id="ARBA00023136"/>
    </source>
</evidence>
<keyword evidence="2 5" id="KW-0812">Transmembrane</keyword>